<proteinExistence type="predicted"/>
<dbReference type="Proteomes" id="UP001044222">
    <property type="component" value="Unassembled WGS sequence"/>
</dbReference>
<reference evidence="1" key="1">
    <citation type="submission" date="2021-01" db="EMBL/GenBank/DDBJ databases">
        <title>A chromosome-scale assembly of European eel, Anguilla anguilla.</title>
        <authorList>
            <person name="Henkel C."/>
            <person name="Jong-Raadsen S.A."/>
            <person name="Dufour S."/>
            <person name="Weltzien F.-A."/>
            <person name="Palstra A.P."/>
            <person name="Pelster B."/>
            <person name="Spaink H.P."/>
            <person name="Van Den Thillart G.E."/>
            <person name="Jansen H."/>
            <person name="Zahm M."/>
            <person name="Klopp C."/>
            <person name="Cedric C."/>
            <person name="Louis A."/>
            <person name="Berthelot C."/>
            <person name="Parey E."/>
            <person name="Roest Crollius H."/>
            <person name="Montfort J."/>
            <person name="Robinson-Rechavi M."/>
            <person name="Bucao C."/>
            <person name="Bouchez O."/>
            <person name="Gislard M."/>
            <person name="Lluch J."/>
            <person name="Milhes M."/>
            <person name="Lampietro C."/>
            <person name="Lopez Roques C."/>
            <person name="Donnadieu C."/>
            <person name="Braasch I."/>
            <person name="Desvignes T."/>
            <person name="Postlethwait J."/>
            <person name="Bobe J."/>
            <person name="Guiguen Y."/>
            <person name="Dirks R."/>
        </authorList>
    </citation>
    <scope>NUCLEOTIDE SEQUENCE</scope>
    <source>
        <strain evidence="1">Tag_6206</strain>
        <tissue evidence="1">Liver</tissue>
    </source>
</reference>
<gene>
    <name evidence="1" type="ORF">ANANG_G00026960</name>
</gene>
<evidence type="ECO:0000313" key="2">
    <source>
        <dbReference type="Proteomes" id="UP001044222"/>
    </source>
</evidence>
<dbReference type="EMBL" id="JAFIRN010000002">
    <property type="protein sequence ID" value="KAG5853531.1"/>
    <property type="molecule type" value="Genomic_DNA"/>
</dbReference>
<organism evidence="1 2">
    <name type="scientific">Anguilla anguilla</name>
    <name type="common">European freshwater eel</name>
    <name type="synonym">Muraena anguilla</name>
    <dbReference type="NCBI Taxonomy" id="7936"/>
    <lineage>
        <taxon>Eukaryota</taxon>
        <taxon>Metazoa</taxon>
        <taxon>Chordata</taxon>
        <taxon>Craniata</taxon>
        <taxon>Vertebrata</taxon>
        <taxon>Euteleostomi</taxon>
        <taxon>Actinopterygii</taxon>
        <taxon>Neopterygii</taxon>
        <taxon>Teleostei</taxon>
        <taxon>Anguilliformes</taxon>
        <taxon>Anguillidae</taxon>
        <taxon>Anguilla</taxon>
    </lineage>
</organism>
<dbReference type="AlphaFoldDB" id="A0A9D3MR48"/>
<sequence length="86" mass="8750">MVPSFRSSSAADCWEFAVSFLCLMLWSLAHIPACFVLSALPGPGVDSPPEPSVVEGLEAGLSVSTLFSASAPGLGDGLALARLSAL</sequence>
<evidence type="ECO:0000313" key="1">
    <source>
        <dbReference type="EMBL" id="KAG5853531.1"/>
    </source>
</evidence>
<keyword evidence="2" id="KW-1185">Reference proteome</keyword>
<comment type="caution">
    <text evidence="1">The sequence shown here is derived from an EMBL/GenBank/DDBJ whole genome shotgun (WGS) entry which is preliminary data.</text>
</comment>
<protein>
    <submittedName>
        <fullName evidence="1">Uncharacterized protein</fullName>
    </submittedName>
</protein>
<name>A0A9D3MR48_ANGAN</name>
<accession>A0A9D3MR48</accession>